<name>A0A6N7VQ02_9ACTO</name>
<evidence type="ECO:0000256" key="3">
    <source>
        <dbReference type="ARBA" id="ARBA00023082"/>
    </source>
</evidence>
<dbReference type="SUPFAM" id="SSF88659">
    <property type="entry name" value="Sigma3 and sigma4 domains of RNA polymerase sigma factors"/>
    <property type="match status" value="1"/>
</dbReference>
<keyword evidence="8" id="KW-1185">Reference proteome</keyword>
<feature type="domain" description="RNA polymerase sigma-70 region 2" evidence="5">
    <location>
        <begin position="3"/>
        <end position="60"/>
    </location>
</feature>
<feature type="domain" description="RNA polymerase sigma factor 70 region 4 type 2" evidence="6">
    <location>
        <begin position="99"/>
        <end position="150"/>
    </location>
</feature>
<dbReference type="NCBIfam" id="TIGR02937">
    <property type="entry name" value="sigma70-ECF"/>
    <property type="match status" value="1"/>
</dbReference>
<evidence type="ECO:0000256" key="4">
    <source>
        <dbReference type="ARBA" id="ARBA00023163"/>
    </source>
</evidence>
<dbReference type="PANTHER" id="PTHR43133:SF59">
    <property type="entry name" value="ECF RNA POLYMERASE SIGMA FACTOR SIGR"/>
    <property type="match status" value="1"/>
</dbReference>
<dbReference type="Proteomes" id="UP000470875">
    <property type="component" value="Unassembled WGS sequence"/>
</dbReference>
<evidence type="ECO:0000259" key="5">
    <source>
        <dbReference type="Pfam" id="PF04542"/>
    </source>
</evidence>
<comment type="caution">
    <text evidence="7">The sequence shown here is derived from an EMBL/GenBank/DDBJ whole genome shotgun (WGS) entry which is preliminary data.</text>
</comment>
<accession>A0A6N7VQ02</accession>
<comment type="similarity">
    <text evidence="1">Belongs to the sigma-70 factor family. ECF subfamily.</text>
</comment>
<dbReference type="Gene3D" id="1.10.10.10">
    <property type="entry name" value="Winged helix-like DNA-binding domain superfamily/Winged helix DNA-binding domain"/>
    <property type="match status" value="1"/>
</dbReference>
<dbReference type="EMBL" id="VULO01000003">
    <property type="protein sequence ID" value="MSS83829.1"/>
    <property type="molecule type" value="Genomic_DNA"/>
</dbReference>
<dbReference type="PANTHER" id="PTHR43133">
    <property type="entry name" value="RNA POLYMERASE ECF-TYPE SIGMA FACTO"/>
    <property type="match status" value="1"/>
</dbReference>
<evidence type="ECO:0000256" key="1">
    <source>
        <dbReference type="ARBA" id="ARBA00010641"/>
    </source>
</evidence>
<dbReference type="SUPFAM" id="SSF88946">
    <property type="entry name" value="Sigma2 domain of RNA polymerase sigma factors"/>
    <property type="match status" value="1"/>
</dbReference>
<gene>
    <name evidence="7" type="ORF">FYJ24_03445</name>
</gene>
<keyword evidence="2" id="KW-0805">Transcription regulation</keyword>
<dbReference type="InterPro" id="IPR013324">
    <property type="entry name" value="RNA_pol_sigma_r3/r4-like"/>
</dbReference>
<dbReference type="InterPro" id="IPR013249">
    <property type="entry name" value="RNA_pol_sigma70_r4_t2"/>
</dbReference>
<dbReference type="InterPro" id="IPR039425">
    <property type="entry name" value="RNA_pol_sigma-70-like"/>
</dbReference>
<dbReference type="GO" id="GO:0016987">
    <property type="term" value="F:sigma factor activity"/>
    <property type="evidence" value="ECO:0007669"/>
    <property type="project" value="UniProtKB-KW"/>
</dbReference>
<keyword evidence="4" id="KW-0804">Transcription</keyword>
<dbReference type="Pfam" id="PF04542">
    <property type="entry name" value="Sigma70_r2"/>
    <property type="match status" value="1"/>
</dbReference>
<dbReference type="AlphaFoldDB" id="A0A6N7VQ02"/>
<sequence>MYAGAMRLARNREDAEDLVQDLYLTAYDKFDGYQPGTNIRAWMFRILTNLYISRYRKMQREPKLADSENVEEWHMVQAARREGRPMPGEDFFETLPDETIREAFQKLPENYRLALYLVDVQGFTHKETAQMLDIPAGTVMSRVHRGRKMLRNALDTYEEVSDGS</sequence>
<protein>
    <submittedName>
        <fullName evidence="7">Sigma-70 family RNA polymerase sigma factor</fullName>
    </submittedName>
</protein>
<dbReference type="InterPro" id="IPR007627">
    <property type="entry name" value="RNA_pol_sigma70_r2"/>
</dbReference>
<dbReference type="InterPro" id="IPR014284">
    <property type="entry name" value="RNA_pol_sigma-70_dom"/>
</dbReference>
<dbReference type="InterPro" id="IPR036388">
    <property type="entry name" value="WH-like_DNA-bd_sf"/>
</dbReference>
<organism evidence="7 8">
    <name type="scientific">Scrofimicrobium canadense</name>
    <dbReference type="NCBI Taxonomy" id="2652290"/>
    <lineage>
        <taxon>Bacteria</taxon>
        <taxon>Bacillati</taxon>
        <taxon>Actinomycetota</taxon>
        <taxon>Actinomycetes</taxon>
        <taxon>Actinomycetales</taxon>
        <taxon>Actinomycetaceae</taxon>
        <taxon>Scrofimicrobium</taxon>
    </lineage>
</organism>
<dbReference type="Pfam" id="PF08281">
    <property type="entry name" value="Sigma70_r4_2"/>
    <property type="match status" value="1"/>
</dbReference>
<reference evidence="7 8" key="1">
    <citation type="submission" date="2019-08" db="EMBL/GenBank/DDBJ databases">
        <title>In-depth cultivation of the pig gut microbiome towards novel bacterial diversity and tailored functional studies.</title>
        <authorList>
            <person name="Wylensek D."/>
            <person name="Hitch T.C.A."/>
            <person name="Clavel T."/>
        </authorList>
    </citation>
    <scope>NUCLEOTIDE SEQUENCE [LARGE SCALE GENOMIC DNA]</scope>
    <source>
        <strain evidence="7 8">WB03_NA08</strain>
    </source>
</reference>
<dbReference type="InterPro" id="IPR013325">
    <property type="entry name" value="RNA_pol_sigma_r2"/>
</dbReference>
<dbReference type="GO" id="GO:0003677">
    <property type="term" value="F:DNA binding"/>
    <property type="evidence" value="ECO:0007669"/>
    <property type="project" value="InterPro"/>
</dbReference>
<evidence type="ECO:0000256" key="2">
    <source>
        <dbReference type="ARBA" id="ARBA00023015"/>
    </source>
</evidence>
<evidence type="ECO:0000313" key="8">
    <source>
        <dbReference type="Proteomes" id="UP000470875"/>
    </source>
</evidence>
<dbReference type="GO" id="GO:0006352">
    <property type="term" value="P:DNA-templated transcription initiation"/>
    <property type="evidence" value="ECO:0007669"/>
    <property type="project" value="InterPro"/>
</dbReference>
<dbReference type="Gene3D" id="1.10.1740.10">
    <property type="match status" value="1"/>
</dbReference>
<keyword evidence="3" id="KW-0731">Sigma factor</keyword>
<evidence type="ECO:0000259" key="6">
    <source>
        <dbReference type="Pfam" id="PF08281"/>
    </source>
</evidence>
<proteinExistence type="inferred from homology"/>
<dbReference type="CDD" id="cd06171">
    <property type="entry name" value="Sigma70_r4"/>
    <property type="match status" value="1"/>
</dbReference>
<evidence type="ECO:0000313" key="7">
    <source>
        <dbReference type="EMBL" id="MSS83829.1"/>
    </source>
</evidence>